<dbReference type="SMART" id="SM00267">
    <property type="entry name" value="GGDEF"/>
    <property type="match status" value="1"/>
</dbReference>
<evidence type="ECO:0000256" key="1">
    <source>
        <dbReference type="SAM" id="Phobius"/>
    </source>
</evidence>
<gene>
    <name evidence="4" type="ORF">ERJ70_12125</name>
</gene>
<dbReference type="InterPro" id="IPR029016">
    <property type="entry name" value="GAF-like_dom_sf"/>
</dbReference>
<name>A0ABX7VZQ0_9BACI</name>
<keyword evidence="1" id="KW-0812">Transmembrane</keyword>
<feature type="transmembrane region" description="Helical" evidence="1">
    <location>
        <begin position="145"/>
        <end position="166"/>
    </location>
</feature>
<dbReference type="Proteomes" id="UP000665043">
    <property type="component" value="Chromosome"/>
</dbReference>
<dbReference type="Gene3D" id="3.30.450.40">
    <property type="match status" value="1"/>
</dbReference>
<reference evidence="4 5" key="1">
    <citation type="submission" date="2019-12" db="EMBL/GenBank/DDBJ databases">
        <title>The whole genome sequencing of a strain isolated from a Mars analog, Dalangtan Playa.</title>
        <authorList>
            <person name="Huang T."/>
        </authorList>
    </citation>
    <scope>NUCLEOTIDE SEQUENCE [LARGE SCALE GENOMIC DNA]</scope>
    <source>
        <strain evidence="4 5">DP4-553-S</strain>
    </source>
</reference>
<feature type="domain" description="GAF" evidence="2">
    <location>
        <begin position="253"/>
        <end position="399"/>
    </location>
</feature>
<accession>A0ABX7VZQ0</accession>
<dbReference type="InterPro" id="IPR043128">
    <property type="entry name" value="Rev_trsase/Diguanyl_cyclase"/>
</dbReference>
<organism evidence="4 5">
    <name type="scientific">Sediminibacillus dalangtanensis</name>
    <dbReference type="NCBI Taxonomy" id="2729421"/>
    <lineage>
        <taxon>Bacteria</taxon>
        <taxon>Bacillati</taxon>
        <taxon>Bacillota</taxon>
        <taxon>Bacilli</taxon>
        <taxon>Bacillales</taxon>
        <taxon>Bacillaceae</taxon>
        <taxon>Sediminibacillus</taxon>
    </lineage>
</organism>
<proteinExistence type="predicted"/>
<evidence type="ECO:0000313" key="4">
    <source>
        <dbReference type="EMBL" id="QTM99972.1"/>
    </source>
</evidence>
<evidence type="ECO:0000259" key="2">
    <source>
        <dbReference type="SMART" id="SM00065"/>
    </source>
</evidence>
<dbReference type="InterPro" id="IPR000160">
    <property type="entry name" value="GGDEF_dom"/>
</dbReference>
<dbReference type="Pfam" id="PF00990">
    <property type="entry name" value="GGDEF"/>
    <property type="match status" value="1"/>
</dbReference>
<protein>
    <submittedName>
        <fullName evidence="4">Diguanylate cyclase</fullName>
    </submittedName>
</protein>
<feature type="transmembrane region" description="Helical" evidence="1">
    <location>
        <begin position="41"/>
        <end position="60"/>
    </location>
</feature>
<dbReference type="InterPro" id="IPR050469">
    <property type="entry name" value="Diguanylate_Cyclase"/>
</dbReference>
<dbReference type="PANTHER" id="PTHR45138">
    <property type="entry name" value="REGULATORY COMPONENTS OF SENSORY TRANSDUCTION SYSTEM"/>
    <property type="match status" value="1"/>
</dbReference>
<dbReference type="InterPro" id="IPR003018">
    <property type="entry name" value="GAF"/>
</dbReference>
<keyword evidence="1" id="KW-1133">Transmembrane helix</keyword>
<dbReference type="InterPro" id="IPR029787">
    <property type="entry name" value="Nucleotide_cyclase"/>
</dbReference>
<dbReference type="CDD" id="cd01949">
    <property type="entry name" value="GGDEF"/>
    <property type="match status" value="1"/>
</dbReference>
<dbReference type="SUPFAM" id="SSF55073">
    <property type="entry name" value="Nucleotide cyclase"/>
    <property type="match status" value="1"/>
</dbReference>
<evidence type="ECO:0000313" key="5">
    <source>
        <dbReference type="Proteomes" id="UP000665043"/>
    </source>
</evidence>
<sequence length="576" mass="66712">MLRMVSKNKKIFLLVTWLILWPSLTWLSYQQWNPDIPVNWYDLVLFGLLMCSVALFPIIINQTPIFFVNGLSLAVFLYYGLFIEVILTQFSILCLLAGIRLKRAEWFRIPMNLFMFLIISIVSALVYWLLGGSNGEGVLEDPQNALPIIGYVLTAFFTNQFSLRLIKRFVYGIKAPFFDRGLIWEAYTLILVIPIGLILHLLFVQNGTTAILFIGFPLLSISYILRMFHSSQKINYHLQKTSEIGHRLTAQMEVNEVIDLFNEQIHELLPVDYTMVYEVEDSSSMRLVRFIDKERRMDFPEYDRLYRKEAVSGRVWASKQGVHYHRRSQWAGMVAKHLEMPGESLMSVPLERDNKVVGVITLISKQKRAFEKSQFMMLSILTNYLAVSLQNAKNYEETKMRSERDALTRLYNFRYFEDYLHMYFANQRPESITEPSSLILLDLDHFKAFNDTYGHQSGNEILRELASRLTRIVGQKGITARYGGEEFIVFLPKANKSAALFLAEVIRKSISEDPFYLSDHIMDGEETIKVSLTASIGIASYPDECEEPMELIRHADRAMYVGAKQKGRNRVAVYEK</sequence>
<dbReference type="NCBIfam" id="TIGR00254">
    <property type="entry name" value="GGDEF"/>
    <property type="match status" value="1"/>
</dbReference>
<dbReference type="PANTHER" id="PTHR45138:SF9">
    <property type="entry name" value="DIGUANYLATE CYCLASE DGCM-RELATED"/>
    <property type="match status" value="1"/>
</dbReference>
<keyword evidence="1" id="KW-0472">Membrane</keyword>
<dbReference type="Pfam" id="PF13185">
    <property type="entry name" value="GAF_2"/>
    <property type="match status" value="1"/>
</dbReference>
<dbReference type="EMBL" id="CP046956">
    <property type="protein sequence ID" value="QTM99972.1"/>
    <property type="molecule type" value="Genomic_DNA"/>
</dbReference>
<dbReference type="SMART" id="SM00065">
    <property type="entry name" value="GAF"/>
    <property type="match status" value="1"/>
</dbReference>
<feature type="transmembrane region" description="Helical" evidence="1">
    <location>
        <begin position="210"/>
        <end position="228"/>
    </location>
</feature>
<dbReference type="SUPFAM" id="SSF55781">
    <property type="entry name" value="GAF domain-like"/>
    <property type="match status" value="1"/>
</dbReference>
<feature type="transmembrane region" description="Helical" evidence="1">
    <location>
        <begin position="111"/>
        <end position="130"/>
    </location>
</feature>
<feature type="transmembrane region" description="Helical" evidence="1">
    <location>
        <begin position="186"/>
        <end position="204"/>
    </location>
</feature>
<feature type="transmembrane region" description="Helical" evidence="1">
    <location>
        <begin position="66"/>
        <end position="99"/>
    </location>
</feature>
<dbReference type="Gene3D" id="3.30.70.270">
    <property type="match status" value="1"/>
</dbReference>
<evidence type="ECO:0000259" key="3">
    <source>
        <dbReference type="SMART" id="SM00267"/>
    </source>
</evidence>
<feature type="domain" description="GGDEF" evidence="3">
    <location>
        <begin position="391"/>
        <end position="574"/>
    </location>
</feature>
<keyword evidence="5" id="KW-1185">Reference proteome</keyword>